<keyword evidence="7" id="KW-0460">Magnesium</keyword>
<evidence type="ECO:0000256" key="9">
    <source>
        <dbReference type="ARBA" id="ARBA00032380"/>
    </source>
</evidence>
<dbReference type="Gene3D" id="1.10.600.10">
    <property type="entry name" value="Farnesyl Diphosphate Synthase"/>
    <property type="match status" value="1"/>
</dbReference>
<dbReference type="PANTHER" id="PTHR43281:SF1">
    <property type="entry name" value="FARNESYL DIPHOSPHATE SYNTHASE"/>
    <property type="match status" value="1"/>
</dbReference>
<dbReference type="GO" id="GO:0005737">
    <property type="term" value="C:cytoplasm"/>
    <property type="evidence" value="ECO:0007669"/>
    <property type="project" value="UniProtKB-ARBA"/>
</dbReference>
<evidence type="ECO:0000256" key="11">
    <source>
        <dbReference type="ARBA" id="ARBA00049399"/>
    </source>
</evidence>
<evidence type="ECO:0000256" key="4">
    <source>
        <dbReference type="ARBA" id="ARBA00015100"/>
    </source>
</evidence>
<dbReference type="InterPro" id="IPR000092">
    <property type="entry name" value="Polyprenyl_synt"/>
</dbReference>
<proteinExistence type="inferred from homology"/>
<dbReference type="Pfam" id="PF00348">
    <property type="entry name" value="polyprenyl_synt"/>
    <property type="match status" value="1"/>
</dbReference>
<comment type="cofactor">
    <cofactor evidence="1">
        <name>Mg(2+)</name>
        <dbReference type="ChEBI" id="CHEBI:18420"/>
    </cofactor>
</comment>
<dbReference type="NCBIfam" id="NF045485">
    <property type="entry name" value="FPPsyn"/>
    <property type="match status" value="1"/>
</dbReference>
<dbReference type="eggNOG" id="COG0142">
    <property type="taxonomic scope" value="Bacteria"/>
</dbReference>
<reference evidence="14" key="2">
    <citation type="submission" date="2011-06" db="EMBL/GenBank/DDBJ databases">
        <title>The complete genome sequence of Alicyclobacillus acidocaldarius sp. Tc-4-1.</title>
        <authorList>
            <person name="Chen Y."/>
            <person name="He Y."/>
            <person name="Dong Z."/>
            <person name="Hu S."/>
        </authorList>
    </citation>
    <scope>NUCLEOTIDE SEQUENCE [LARGE SCALE GENOMIC DNA]</scope>
    <source>
        <strain evidence="14">Tc-4-1</strain>
    </source>
</reference>
<keyword evidence="6" id="KW-0479">Metal-binding</keyword>
<dbReference type="SFLD" id="SFLDS00005">
    <property type="entry name" value="Isoprenoid_Synthase_Type_I"/>
    <property type="match status" value="1"/>
</dbReference>
<dbReference type="AlphaFoldDB" id="F8IKM4"/>
<dbReference type="SUPFAM" id="SSF48576">
    <property type="entry name" value="Terpenoid synthases"/>
    <property type="match status" value="1"/>
</dbReference>
<dbReference type="InterPro" id="IPR008949">
    <property type="entry name" value="Isoprenoid_synthase_dom_sf"/>
</dbReference>
<dbReference type="PROSITE" id="PS00444">
    <property type="entry name" value="POLYPRENYL_SYNTHASE_2"/>
    <property type="match status" value="1"/>
</dbReference>
<dbReference type="SFLD" id="SFLDG01017">
    <property type="entry name" value="Polyprenyl_Transferase_Like"/>
    <property type="match status" value="1"/>
</dbReference>
<dbReference type="PATRIC" id="fig|1048834.4.peg.1593"/>
<comment type="similarity">
    <text evidence="2 12">Belongs to the FPP/GGPP synthase family.</text>
</comment>
<dbReference type="Proteomes" id="UP000000292">
    <property type="component" value="Chromosome"/>
</dbReference>
<reference evidence="13 14" key="1">
    <citation type="journal article" date="2011" name="J. Bacteriol.">
        <title>Complete Genome Sequence of Alicyclobacillus acidocaldarius Strain Tc-4-1.</title>
        <authorList>
            <person name="Chen Y."/>
            <person name="He Y."/>
            <person name="Zhang B."/>
            <person name="Yang J."/>
            <person name="Li W."/>
            <person name="Dong Z."/>
            <person name="Hu S."/>
        </authorList>
    </citation>
    <scope>NUCLEOTIDE SEQUENCE [LARGE SCALE GENOMIC DNA]</scope>
    <source>
        <strain evidence="13 14">Tc-4-1</strain>
    </source>
</reference>
<evidence type="ECO:0000256" key="8">
    <source>
        <dbReference type="ARBA" id="ARBA00023229"/>
    </source>
</evidence>
<evidence type="ECO:0000256" key="5">
    <source>
        <dbReference type="ARBA" id="ARBA00022679"/>
    </source>
</evidence>
<accession>F8IKM4</accession>
<dbReference type="FunFam" id="1.10.600.10:FF:000001">
    <property type="entry name" value="Geranylgeranyl diphosphate synthase"/>
    <property type="match status" value="1"/>
</dbReference>
<evidence type="ECO:0000256" key="10">
    <source>
        <dbReference type="ARBA" id="ARBA00032873"/>
    </source>
</evidence>
<dbReference type="GO" id="GO:0004337">
    <property type="term" value="F:(2E,6E)-farnesyl diphosphate synthase activity"/>
    <property type="evidence" value="ECO:0007669"/>
    <property type="project" value="UniProtKB-EC"/>
</dbReference>
<dbReference type="PANTHER" id="PTHR43281">
    <property type="entry name" value="FARNESYL DIPHOSPHATE SYNTHASE"/>
    <property type="match status" value="1"/>
</dbReference>
<dbReference type="HOGENOM" id="CLU_014015_0_0_9"/>
<evidence type="ECO:0000256" key="12">
    <source>
        <dbReference type="RuleBase" id="RU004466"/>
    </source>
</evidence>
<evidence type="ECO:0000256" key="1">
    <source>
        <dbReference type="ARBA" id="ARBA00001946"/>
    </source>
</evidence>
<evidence type="ECO:0000313" key="13">
    <source>
        <dbReference type="EMBL" id="AEJ43602.1"/>
    </source>
</evidence>
<dbReference type="GO" id="GO:0046872">
    <property type="term" value="F:metal ion binding"/>
    <property type="evidence" value="ECO:0007669"/>
    <property type="project" value="UniProtKB-KW"/>
</dbReference>
<dbReference type="STRING" id="1048834.TC41_1674"/>
<evidence type="ECO:0000256" key="2">
    <source>
        <dbReference type="ARBA" id="ARBA00006706"/>
    </source>
</evidence>
<comment type="catalytic activity">
    <reaction evidence="11">
        <text>isopentenyl diphosphate + (2E)-geranyl diphosphate = (2E,6E)-farnesyl diphosphate + diphosphate</text>
        <dbReference type="Rhea" id="RHEA:19361"/>
        <dbReference type="ChEBI" id="CHEBI:33019"/>
        <dbReference type="ChEBI" id="CHEBI:58057"/>
        <dbReference type="ChEBI" id="CHEBI:128769"/>
        <dbReference type="ChEBI" id="CHEBI:175763"/>
        <dbReference type="EC" id="2.5.1.10"/>
    </reaction>
</comment>
<keyword evidence="5 12" id="KW-0808">Transferase</keyword>
<dbReference type="RefSeq" id="WP_014464468.1">
    <property type="nucleotide sequence ID" value="NC_017167.1"/>
</dbReference>
<dbReference type="InterPro" id="IPR053378">
    <property type="entry name" value="Prenyl_diphosphate_synthase"/>
</dbReference>
<dbReference type="InterPro" id="IPR033749">
    <property type="entry name" value="Polyprenyl_synt_CS"/>
</dbReference>
<dbReference type="GO" id="GO:0016114">
    <property type="term" value="P:terpenoid biosynthetic process"/>
    <property type="evidence" value="ECO:0007669"/>
    <property type="project" value="UniProtKB-ARBA"/>
</dbReference>
<dbReference type="KEGG" id="aad:TC41_1674"/>
<sequence>MNALQTYLEACKEAVNAFLAPLFQPTGLHARLKEAMNYSLMAEGKRLRPALVMATAETFGVPRDRVLPAAAAVELIHCYSLIHDDLPCMDDDDLRRGQPTNHVVFGEAMALLAGDALLTEAFHLLARPLEGVPAERQLAMIRTLASRAGVDGMVGGQAVDIERTGGQGTLQDVEFIHLHKTARLIQACVEIGGYFVDLDEQVRQSLSCYGECLGLAFQMIDDVLDETASTAQLGKTAGKDAEEGKLTYPRFVGVEKTRQMARDVIRRGEQALAEVGVRSEPLRALQALIVERDR</sequence>
<dbReference type="EC" id="2.5.1.10" evidence="3"/>
<dbReference type="CDD" id="cd00685">
    <property type="entry name" value="Trans_IPPS_HT"/>
    <property type="match status" value="1"/>
</dbReference>
<evidence type="ECO:0000256" key="7">
    <source>
        <dbReference type="ARBA" id="ARBA00022842"/>
    </source>
</evidence>
<dbReference type="EMBL" id="CP002902">
    <property type="protein sequence ID" value="AEJ43602.1"/>
    <property type="molecule type" value="Genomic_DNA"/>
</dbReference>
<evidence type="ECO:0000256" key="3">
    <source>
        <dbReference type="ARBA" id="ARBA00012439"/>
    </source>
</evidence>
<protein>
    <recommendedName>
        <fullName evidence="4">Farnesyl diphosphate synthase</fullName>
        <ecNumber evidence="3">2.5.1.10</ecNumber>
    </recommendedName>
    <alternativeName>
        <fullName evidence="10">(2E,6E)-farnesyl diphosphate synthase</fullName>
    </alternativeName>
    <alternativeName>
        <fullName evidence="9">Geranyltranstransferase</fullName>
    </alternativeName>
</protein>
<keyword evidence="8" id="KW-0414">Isoprene biosynthesis</keyword>
<name>F8IKM4_ALIAT</name>
<evidence type="ECO:0000313" key="14">
    <source>
        <dbReference type="Proteomes" id="UP000000292"/>
    </source>
</evidence>
<evidence type="ECO:0000256" key="6">
    <source>
        <dbReference type="ARBA" id="ARBA00022723"/>
    </source>
</evidence>
<dbReference type="PROSITE" id="PS00723">
    <property type="entry name" value="POLYPRENYL_SYNTHASE_1"/>
    <property type="match status" value="1"/>
</dbReference>
<organism evidence="13 14">
    <name type="scientific">Alicyclobacillus acidocaldarius (strain Tc-4-1)</name>
    <name type="common">Bacillus acidocaldarius</name>
    <dbReference type="NCBI Taxonomy" id="1048834"/>
    <lineage>
        <taxon>Bacteria</taxon>
        <taxon>Bacillati</taxon>
        <taxon>Bacillota</taxon>
        <taxon>Bacilli</taxon>
        <taxon>Bacillales</taxon>
        <taxon>Alicyclobacillaceae</taxon>
        <taxon>Alicyclobacillus</taxon>
    </lineage>
</organism>
<gene>
    <name evidence="13" type="ordered locus">TC41_1674</name>
</gene>